<sequence length="234" mass="26042">MLDMGFEPQLRKIVSQIRPDRQTLMWSATWPDEIQNLARDFLKNPYEVHVGSLDLAANKAITQIVEVVDDYQKYESLLNHLRQIGNDKCLIFVETKRGADQLTRSLSSAGFNAAAIHGDKSQQDRDWTLRQFREGARTIMVATDVASRGIDVKDVMAVVNFDFPGHIADYIHRIGRTGRAGATGKAISFFTNKDGGKARELVKILREADQVVPPGLEGMQGRGGGGGRGRRGRY</sequence>
<feature type="compositionally biased region" description="Gly residues" evidence="6">
    <location>
        <begin position="218"/>
        <end position="227"/>
    </location>
</feature>
<dbReference type="EC" id="3.6.4.13" evidence="1"/>
<dbReference type="PROSITE" id="PS51192">
    <property type="entry name" value="HELICASE_ATP_BIND_1"/>
    <property type="match status" value="1"/>
</dbReference>
<evidence type="ECO:0000256" key="4">
    <source>
        <dbReference type="ARBA" id="ARBA00022806"/>
    </source>
</evidence>
<accession>A0A7S1TU95</accession>
<dbReference type="Gene3D" id="3.40.50.300">
    <property type="entry name" value="P-loop containing nucleotide triphosphate hydrolases"/>
    <property type="match status" value="2"/>
</dbReference>
<feature type="domain" description="Helicase ATP-binding" evidence="7">
    <location>
        <begin position="1"/>
        <end position="48"/>
    </location>
</feature>
<evidence type="ECO:0000259" key="7">
    <source>
        <dbReference type="PROSITE" id="PS51192"/>
    </source>
</evidence>
<dbReference type="PROSITE" id="PS51194">
    <property type="entry name" value="HELICASE_CTER"/>
    <property type="match status" value="1"/>
</dbReference>
<dbReference type="AlphaFoldDB" id="A0A7S1TU95"/>
<evidence type="ECO:0000256" key="3">
    <source>
        <dbReference type="ARBA" id="ARBA00022801"/>
    </source>
</evidence>
<keyword evidence="4" id="KW-0347">Helicase</keyword>
<evidence type="ECO:0000256" key="6">
    <source>
        <dbReference type="SAM" id="MobiDB-lite"/>
    </source>
</evidence>
<proteinExistence type="predicted"/>
<evidence type="ECO:0000256" key="1">
    <source>
        <dbReference type="ARBA" id="ARBA00012552"/>
    </source>
</evidence>
<keyword evidence="3" id="KW-0378">Hydrolase</keyword>
<dbReference type="FunFam" id="3.40.50.300:FF:000008">
    <property type="entry name" value="ATP-dependent RNA helicase RhlB"/>
    <property type="match status" value="1"/>
</dbReference>
<organism evidence="9">
    <name type="scientific">Phaeomonas parva</name>
    <dbReference type="NCBI Taxonomy" id="124430"/>
    <lineage>
        <taxon>Eukaryota</taxon>
        <taxon>Sar</taxon>
        <taxon>Stramenopiles</taxon>
        <taxon>Ochrophyta</taxon>
        <taxon>Pinguiophyceae</taxon>
        <taxon>Pinguiochrysidales</taxon>
        <taxon>Pinguiochrysidaceae</taxon>
        <taxon>Phaeomonas</taxon>
    </lineage>
</organism>
<reference evidence="9" key="1">
    <citation type="submission" date="2021-01" db="EMBL/GenBank/DDBJ databases">
        <authorList>
            <person name="Corre E."/>
            <person name="Pelletier E."/>
            <person name="Niang G."/>
            <person name="Scheremetjew M."/>
            <person name="Finn R."/>
            <person name="Kale V."/>
            <person name="Holt S."/>
            <person name="Cochrane G."/>
            <person name="Meng A."/>
            <person name="Brown T."/>
            <person name="Cohen L."/>
        </authorList>
    </citation>
    <scope>NUCLEOTIDE SEQUENCE</scope>
    <source>
        <strain evidence="9">CCMP2877</strain>
    </source>
</reference>
<keyword evidence="2" id="KW-0547">Nucleotide-binding</keyword>
<evidence type="ECO:0000259" key="8">
    <source>
        <dbReference type="PROSITE" id="PS51194"/>
    </source>
</evidence>
<dbReference type="EMBL" id="HBGJ01008923">
    <property type="protein sequence ID" value="CAD9247293.1"/>
    <property type="molecule type" value="Transcribed_RNA"/>
</dbReference>
<dbReference type="Pfam" id="PF00270">
    <property type="entry name" value="DEAD"/>
    <property type="match status" value="1"/>
</dbReference>
<protein>
    <recommendedName>
        <fullName evidence="1">RNA helicase</fullName>
        <ecNumber evidence="1">3.6.4.13</ecNumber>
    </recommendedName>
</protein>
<dbReference type="GO" id="GO:0005524">
    <property type="term" value="F:ATP binding"/>
    <property type="evidence" value="ECO:0007669"/>
    <property type="project" value="UniProtKB-KW"/>
</dbReference>
<evidence type="ECO:0000256" key="5">
    <source>
        <dbReference type="ARBA" id="ARBA00022840"/>
    </source>
</evidence>
<dbReference type="GO" id="GO:0016787">
    <property type="term" value="F:hydrolase activity"/>
    <property type="evidence" value="ECO:0007669"/>
    <property type="project" value="UniProtKB-KW"/>
</dbReference>
<evidence type="ECO:0000256" key="2">
    <source>
        <dbReference type="ARBA" id="ARBA00022741"/>
    </source>
</evidence>
<feature type="domain" description="Helicase C-terminal" evidence="8">
    <location>
        <begin position="76"/>
        <end position="220"/>
    </location>
</feature>
<dbReference type="GO" id="GO:0003724">
    <property type="term" value="F:RNA helicase activity"/>
    <property type="evidence" value="ECO:0007669"/>
    <property type="project" value="UniProtKB-EC"/>
</dbReference>
<dbReference type="InterPro" id="IPR027417">
    <property type="entry name" value="P-loop_NTPase"/>
</dbReference>
<dbReference type="InterPro" id="IPR001650">
    <property type="entry name" value="Helicase_C-like"/>
</dbReference>
<gene>
    <name evidence="9" type="ORF">PPAR1163_LOCUS5645</name>
</gene>
<dbReference type="SMART" id="SM00490">
    <property type="entry name" value="HELICc"/>
    <property type="match status" value="1"/>
</dbReference>
<dbReference type="PANTHER" id="PTHR47958">
    <property type="entry name" value="ATP-DEPENDENT RNA HELICASE DBP3"/>
    <property type="match status" value="1"/>
</dbReference>
<dbReference type="InterPro" id="IPR011545">
    <property type="entry name" value="DEAD/DEAH_box_helicase_dom"/>
</dbReference>
<dbReference type="SUPFAM" id="SSF52540">
    <property type="entry name" value="P-loop containing nucleoside triphosphate hydrolases"/>
    <property type="match status" value="1"/>
</dbReference>
<dbReference type="Pfam" id="PF00271">
    <property type="entry name" value="Helicase_C"/>
    <property type="match status" value="1"/>
</dbReference>
<dbReference type="GO" id="GO:0003676">
    <property type="term" value="F:nucleic acid binding"/>
    <property type="evidence" value="ECO:0007669"/>
    <property type="project" value="InterPro"/>
</dbReference>
<dbReference type="InterPro" id="IPR014001">
    <property type="entry name" value="Helicase_ATP-bd"/>
</dbReference>
<name>A0A7S1TU95_9STRA</name>
<feature type="region of interest" description="Disordered" evidence="6">
    <location>
        <begin position="213"/>
        <end position="234"/>
    </location>
</feature>
<keyword evidence="5" id="KW-0067">ATP-binding</keyword>
<evidence type="ECO:0000313" key="9">
    <source>
        <dbReference type="EMBL" id="CAD9247293.1"/>
    </source>
</evidence>
<dbReference type="CDD" id="cd18787">
    <property type="entry name" value="SF2_C_DEAD"/>
    <property type="match status" value="1"/>
</dbReference>